<accession>A0A024TAW0</accession>
<organism evidence="1">
    <name type="scientific">Aphanomyces invadans</name>
    <dbReference type="NCBI Taxonomy" id="157072"/>
    <lineage>
        <taxon>Eukaryota</taxon>
        <taxon>Sar</taxon>
        <taxon>Stramenopiles</taxon>
        <taxon>Oomycota</taxon>
        <taxon>Saprolegniomycetes</taxon>
        <taxon>Saprolegniales</taxon>
        <taxon>Verrucalvaceae</taxon>
        <taxon>Aphanomyces</taxon>
    </lineage>
</organism>
<proteinExistence type="predicted"/>
<dbReference type="AlphaFoldDB" id="A0A024TAW0"/>
<name>A0A024TAW0_9STRA</name>
<reference evidence="1" key="1">
    <citation type="submission" date="2013-12" db="EMBL/GenBank/DDBJ databases">
        <title>The Genome Sequence of Aphanomyces invadans NJM9701.</title>
        <authorList>
            <consortium name="The Broad Institute Genomics Platform"/>
            <person name="Russ C."/>
            <person name="Tyler B."/>
            <person name="van West P."/>
            <person name="Dieguez-Uribeondo J."/>
            <person name="Young S.K."/>
            <person name="Zeng Q."/>
            <person name="Gargeya S."/>
            <person name="Fitzgerald M."/>
            <person name="Abouelleil A."/>
            <person name="Alvarado L."/>
            <person name="Chapman S.B."/>
            <person name="Gainer-Dewar J."/>
            <person name="Goldberg J."/>
            <person name="Griggs A."/>
            <person name="Gujja S."/>
            <person name="Hansen M."/>
            <person name="Howarth C."/>
            <person name="Imamovic A."/>
            <person name="Ireland A."/>
            <person name="Larimer J."/>
            <person name="McCowan C."/>
            <person name="Murphy C."/>
            <person name="Pearson M."/>
            <person name="Poon T.W."/>
            <person name="Priest M."/>
            <person name="Roberts A."/>
            <person name="Saif S."/>
            <person name="Shea T."/>
            <person name="Sykes S."/>
            <person name="Wortman J."/>
            <person name="Nusbaum C."/>
            <person name="Birren B."/>
        </authorList>
    </citation>
    <scope>NUCLEOTIDE SEQUENCE [LARGE SCALE GENOMIC DNA]</scope>
    <source>
        <strain evidence="1">NJM9701</strain>
    </source>
</reference>
<dbReference type="GeneID" id="20091589"/>
<dbReference type="VEuPathDB" id="FungiDB:H310_14539"/>
<protein>
    <submittedName>
        <fullName evidence="1">Uncharacterized protein</fullName>
    </submittedName>
</protein>
<evidence type="ECO:0000313" key="1">
    <source>
        <dbReference type="EMBL" id="ETV90751.1"/>
    </source>
</evidence>
<dbReference type="RefSeq" id="XP_008880641.1">
    <property type="nucleotide sequence ID" value="XM_008882419.1"/>
</dbReference>
<gene>
    <name evidence="1" type="ORF">H310_14539</name>
</gene>
<sequence length="69" mass="7695">MSELESFLTTYRDVRQDDKKVARSLESHKKKAKIGLTSDRIQAVTGALAVQFSYMPTNGPSLHMQLAPT</sequence>
<dbReference type="EMBL" id="KI914024">
    <property type="protein sequence ID" value="ETV90751.1"/>
    <property type="molecule type" value="Genomic_DNA"/>
</dbReference>